<sequence>MSKIFKTKTLITFLTLISLIFVGGNKILALSVNDRDTSALRYFDFKDDEFVKPSPTEFNSWINREIVTKHHPHHNGYDEIYTKNQPQVIEGDFLYGDVRVKLANEWVSIYEYSLDSSSPSWNKIGRAVTDTNGHIKYNIPNNMKLSYGMHLIKLYVEGDGTSANMYIQVLDNTKKYVVFDMDGTLTTTDFEDVKQYAGEFFNSNYVAKMYPDVDNVVKYYASKGYGILYLTARPYWLSEESQTWLWKNGFPMGLLHTYTGGDVLLGEEAESFKAGYLNQLKSQGIEFDYGFGNEKTDVEAYSNIGIAKSNIFTIGKNRGIDGSVSIVSYTDYLKQLSGN</sequence>
<evidence type="ECO:0000259" key="1">
    <source>
        <dbReference type="SMART" id="SM00775"/>
    </source>
</evidence>
<dbReference type="PATRIC" id="fig|272562.8.peg.3122"/>
<dbReference type="Proteomes" id="UP000000814">
    <property type="component" value="Chromosome"/>
</dbReference>
<dbReference type="InterPro" id="IPR023214">
    <property type="entry name" value="HAD_sf"/>
</dbReference>
<dbReference type="EMBL" id="AE001437">
    <property type="protein sequence ID" value="AAK80880.1"/>
    <property type="molecule type" value="Genomic_DNA"/>
</dbReference>
<dbReference type="GO" id="GO:0005737">
    <property type="term" value="C:cytoplasm"/>
    <property type="evidence" value="ECO:0007669"/>
    <property type="project" value="TreeGrafter"/>
</dbReference>
<dbReference type="GeneID" id="44999426"/>
<dbReference type="PIR" id="E97261">
    <property type="entry name" value="E97261"/>
</dbReference>
<dbReference type="STRING" id="272562.CA_C2938"/>
<feature type="domain" description="LNS2/PITP" evidence="1">
    <location>
        <begin position="177"/>
        <end position="323"/>
    </location>
</feature>
<dbReference type="PANTHER" id="PTHR10658:SF11">
    <property type="entry name" value="VIBRATOR, ISOFORM B"/>
    <property type="match status" value="1"/>
</dbReference>
<dbReference type="GO" id="GO:0008526">
    <property type="term" value="F:phosphatidylinositol transfer activity"/>
    <property type="evidence" value="ECO:0007669"/>
    <property type="project" value="TreeGrafter"/>
</dbReference>
<name>Q97F17_CLOAB</name>
<evidence type="ECO:0000313" key="2">
    <source>
        <dbReference type="EMBL" id="AAK80880.1"/>
    </source>
</evidence>
<dbReference type="RefSeq" id="WP_010966221.1">
    <property type="nucleotide sequence ID" value="NC_003030.1"/>
</dbReference>
<dbReference type="InterPro" id="IPR031315">
    <property type="entry name" value="LNS2/PITP"/>
</dbReference>
<dbReference type="InterPro" id="IPR001666">
    <property type="entry name" value="PI_transfer"/>
</dbReference>
<dbReference type="Pfam" id="PF24695">
    <property type="entry name" value="PITM1-3"/>
    <property type="match status" value="1"/>
</dbReference>
<dbReference type="SMART" id="SM00775">
    <property type="entry name" value="LNS2"/>
    <property type="match status" value="1"/>
</dbReference>
<reference evidence="2 3" key="1">
    <citation type="journal article" date="2001" name="J. Bacteriol.">
        <title>Genome sequence and comparative analysis of the solvent-producing bacterium Clostridium acetobutylicum.</title>
        <authorList>
            <person name="Nolling J."/>
            <person name="Breton G."/>
            <person name="Omelchenko M.V."/>
            <person name="Makarova K.S."/>
            <person name="Zeng Q."/>
            <person name="Gibson R."/>
            <person name="Lee H.M."/>
            <person name="Dubois J."/>
            <person name="Qiu D."/>
            <person name="Hitti J."/>
            <person name="Wolf Y.I."/>
            <person name="Tatusov R.L."/>
            <person name="Sabathe F."/>
            <person name="Doucette-Stamm L."/>
            <person name="Soucaille P."/>
            <person name="Daly M.J."/>
            <person name="Bennett G.N."/>
            <person name="Koonin E.V."/>
            <person name="Smith D.R."/>
        </authorList>
    </citation>
    <scope>NUCLEOTIDE SEQUENCE [LARGE SCALE GENOMIC DNA]</scope>
    <source>
        <strain evidence="3">ATCC 824 / DSM 792 / JCM 1419 / LMG 5710 / VKM B-1787</strain>
    </source>
</reference>
<dbReference type="InterPro" id="IPR036412">
    <property type="entry name" value="HAD-like_sf"/>
</dbReference>
<dbReference type="Gene3D" id="3.40.50.1000">
    <property type="entry name" value="HAD superfamily/HAD-like"/>
    <property type="match status" value="1"/>
</dbReference>
<dbReference type="AlphaFoldDB" id="Q97F17"/>
<dbReference type="DNASU" id="1119121"/>
<gene>
    <name evidence="2" type="ordered locus">CA_C2938</name>
</gene>
<dbReference type="GO" id="GO:0008525">
    <property type="term" value="F:phosphatidylcholine transporter activity"/>
    <property type="evidence" value="ECO:0007669"/>
    <property type="project" value="TreeGrafter"/>
</dbReference>
<protein>
    <recommendedName>
        <fullName evidence="1">LNS2/PITP domain-containing protein</fullName>
    </recommendedName>
</protein>
<dbReference type="KEGG" id="cac:CA_C2938"/>
<dbReference type="SUPFAM" id="SSF56784">
    <property type="entry name" value="HAD-like"/>
    <property type="match status" value="1"/>
</dbReference>
<dbReference type="Pfam" id="PF24694">
    <property type="entry name" value="LNS2_PITM1-3"/>
    <property type="match status" value="1"/>
</dbReference>
<dbReference type="OrthoDB" id="573782at2"/>
<accession>Q97F17</accession>
<evidence type="ECO:0000313" key="3">
    <source>
        <dbReference type="Proteomes" id="UP000000814"/>
    </source>
</evidence>
<dbReference type="GO" id="GO:0035091">
    <property type="term" value="F:phosphatidylinositol binding"/>
    <property type="evidence" value="ECO:0007669"/>
    <property type="project" value="TreeGrafter"/>
</dbReference>
<dbReference type="eggNOG" id="COG5083">
    <property type="taxonomic scope" value="Bacteria"/>
</dbReference>
<proteinExistence type="predicted"/>
<dbReference type="GO" id="GO:0031210">
    <property type="term" value="F:phosphatidylcholine binding"/>
    <property type="evidence" value="ECO:0007669"/>
    <property type="project" value="TreeGrafter"/>
</dbReference>
<dbReference type="PANTHER" id="PTHR10658">
    <property type="entry name" value="PHOSPHATIDYLINOSITOL TRANSFER PROTEIN"/>
    <property type="match status" value="1"/>
</dbReference>
<organism evidence="2 3">
    <name type="scientific">Clostridium acetobutylicum (strain ATCC 824 / DSM 792 / JCM 1419 / IAM 19013 / LMG 5710 / NBRC 13948 / NRRL B-527 / VKM B-1787 / 2291 / W)</name>
    <dbReference type="NCBI Taxonomy" id="272562"/>
    <lineage>
        <taxon>Bacteria</taxon>
        <taxon>Bacillati</taxon>
        <taxon>Bacillota</taxon>
        <taxon>Clostridia</taxon>
        <taxon>Eubacteriales</taxon>
        <taxon>Clostridiaceae</taxon>
        <taxon>Clostridium</taxon>
    </lineage>
</organism>
<dbReference type="HOGENOM" id="CLU_833555_0_0_9"/>
<keyword evidence="3" id="KW-1185">Reference proteome</keyword>